<evidence type="ECO:0000259" key="2">
    <source>
        <dbReference type="Pfam" id="PF13400"/>
    </source>
</evidence>
<keyword evidence="1" id="KW-1133">Transmembrane helix</keyword>
<evidence type="ECO:0000256" key="1">
    <source>
        <dbReference type="SAM" id="Phobius"/>
    </source>
</evidence>
<dbReference type="EMBL" id="PCDP01000051">
    <property type="protein sequence ID" value="PZM10353.1"/>
    <property type="molecule type" value="Genomic_DNA"/>
</dbReference>
<keyword evidence="1" id="KW-0472">Membrane</keyword>
<dbReference type="RefSeq" id="WP_111162693.1">
    <property type="nucleotide sequence ID" value="NZ_PCDP01000051.1"/>
</dbReference>
<proteinExistence type="predicted"/>
<protein>
    <recommendedName>
        <fullName evidence="2">Putative Flp pilus-assembly TadG-like N-terminal domain-containing protein</fullName>
    </recommendedName>
</protein>
<reference evidence="3 4" key="1">
    <citation type="journal article" date="2018" name="Sci. Rep.">
        <title>Rhizobium tumorigenes sp. nov., a novel plant tumorigenic bacterium isolated from cane gall tumors on thornless blackberry.</title>
        <authorList>
            <person name="Kuzmanovi N."/>
            <person name="Smalla K."/>
            <person name="Gronow S."/>
            <person name="PuBawska J."/>
        </authorList>
    </citation>
    <scope>NUCLEOTIDE SEQUENCE [LARGE SCALE GENOMIC DNA]</scope>
    <source>
        <strain evidence="3 4">CCBAU 85046</strain>
    </source>
</reference>
<dbReference type="AlphaFoldDB" id="A0A2W4EER3"/>
<organism evidence="3 4">
    <name type="scientific">Rhizobium tubonense</name>
    <dbReference type="NCBI Taxonomy" id="484088"/>
    <lineage>
        <taxon>Bacteria</taxon>
        <taxon>Pseudomonadati</taxon>
        <taxon>Pseudomonadota</taxon>
        <taxon>Alphaproteobacteria</taxon>
        <taxon>Hyphomicrobiales</taxon>
        <taxon>Rhizobiaceae</taxon>
        <taxon>Rhizobium/Agrobacterium group</taxon>
        <taxon>Rhizobium</taxon>
    </lineage>
</organism>
<evidence type="ECO:0000313" key="3">
    <source>
        <dbReference type="EMBL" id="PZM10353.1"/>
    </source>
</evidence>
<accession>A0A2W4EER3</accession>
<dbReference type="InterPro" id="IPR028087">
    <property type="entry name" value="Tad_N"/>
</dbReference>
<dbReference type="Proteomes" id="UP000248925">
    <property type="component" value="Unassembled WGS sequence"/>
</dbReference>
<evidence type="ECO:0000313" key="4">
    <source>
        <dbReference type="Proteomes" id="UP000248925"/>
    </source>
</evidence>
<comment type="caution">
    <text evidence="3">The sequence shown here is derived from an EMBL/GenBank/DDBJ whole genome shotgun (WGS) entry which is preliminary data.</text>
</comment>
<feature type="domain" description="Putative Flp pilus-assembly TadG-like N-terminal" evidence="2">
    <location>
        <begin position="20"/>
        <end position="67"/>
    </location>
</feature>
<gene>
    <name evidence="3" type="ORF">CPY51_23675</name>
</gene>
<name>A0A2W4EER3_9HYPH</name>
<keyword evidence="1" id="KW-0812">Transmembrane</keyword>
<dbReference type="OrthoDB" id="7522752at2"/>
<feature type="transmembrane region" description="Helical" evidence="1">
    <location>
        <begin position="21"/>
        <end position="41"/>
    </location>
</feature>
<sequence>MLDFFRLGASAQKLARNRDGNFGIATAICLPLLLGAGGMAIDVANAVMLRSQLQHADDAAALATASALADGTIKRDGATKFGQNFFAGQMANFISDPIALAEIKASTVVTVDPPAAGAELTYAVSVNSSYGMRVTAIMAVLGWDRVKIAAASKTISRSPNAPTTGQDALALYFVLDRSGSMGDLVDQINPVQPKLKVPGGTQFKFFCRDDNIEPATQRCHRILSSTITSTGSAR</sequence>
<keyword evidence="4" id="KW-1185">Reference proteome</keyword>
<dbReference type="Pfam" id="PF13400">
    <property type="entry name" value="Tad"/>
    <property type="match status" value="1"/>
</dbReference>